<dbReference type="InterPro" id="IPR036928">
    <property type="entry name" value="AS_sf"/>
</dbReference>
<proteinExistence type="predicted"/>
<dbReference type="AlphaFoldDB" id="A0AA39ZS76"/>
<sequence length="331" mass="35309">MALGLAAGTVGVETVGSITCPAMRSNLVSIKTTAGLVAHDNIVVTKLRGSVGPITRTSPDDPASVQIPFQTVPDYTKSCKITGLANSRLGVPRNNGENPFAASMNLAPVMETFDRVLDVLRGLGVTVINNTNYTAYGEVNGNDAPPAACGPFRILTLKDLIACTTSLPEEEYPSRDIAYWDLASEGADFQSTKITQAVEKMKYLGGPGRIDGALDAAGADALIFLSVCSSDIPGLVGYPVICVPLGFLPEGTVEKRNPRGNLVEEAPGIPFGISFIGRPYSEQRLIELAYAFEQLTGIGLQRKPMLLPNADLCSTMKKRGYFSSILSWRTF</sequence>
<reference evidence="1" key="1">
    <citation type="submission" date="2023-06" db="EMBL/GenBank/DDBJ databases">
        <title>Genome-scale phylogeny and comparative genomics of the fungal order Sordariales.</title>
        <authorList>
            <consortium name="Lawrence Berkeley National Laboratory"/>
            <person name="Hensen N."/>
            <person name="Bonometti L."/>
            <person name="Westerberg I."/>
            <person name="Brannstrom I.O."/>
            <person name="Guillou S."/>
            <person name="Cros-Aarteil S."/>
            <person name="Calhoun S."/>
            <person name="Haridas S."/>
            <person name="Kuo A."/>
            <person name="Mondo S."/>
            <person name="Pangilinan J."/>
            <person name="Riley R."/>
            <person name="Labutti K."/>
            <person name="Andreopoulos B."/>
            <person name="Lipzen A."/>
            <person name="Chen C."/>
            <person name="Yanf M."/>
            <person name="Daum C."/>
            <person name="Ng V."/>
            <person name="Clum A."/>
            <person name="Steindorff A."/>
            <person name="Ohm R."/>
            <person name="Martin F."/>
            <person name="Silar P."/>
            <person name="Natvig D."/>
            <person name="Lalanne C."/>
            <person name="Gautier V."/>
            <person name="Ament-Velasquez S.L."/>
            <person name="Kruys A."/>
            <person name="Hutchinson M.I."/>
            <person name="Powell A.J."/>
            <person name="Barry K."/>
            <person name="Miller A.N."/>
            <person name="Grigoriev I.V."/>
            <person name="Debuchy R."/>
            <person name="Gladieux P."/>
            <person name="Thoren M.H."/>
            <person name="Johannesson H."/>
        </authorList>
    </citation>
    <scope>NUCLEOTIDE SEQUENCE</scope>
    <source>
        <strain evidence="1">SMH4607-1</strain>
    </source>
</reference>
<name>A0AA39ZS76_9PEZI</name>
<organism evidence="1 2">
    <name type="scientific">Lasiosphaeris hirsuta</name>
    <dbReference type="NCBI Taxonomy" id="260670"/>
    <lineage>
        <taxon>Eukaryota</taxon>
        <taxon>Fungi</taxon>
        <taxon>Dikarya</taxon>
        <taxon>Ascomycota</taxon>
        <taxon>Pezizomycotina</taxon>
        <taxon>Sordariomycetes</taxon>
        <taxon>Sordariomycetidae</taxon>
        <taxon>Sordariales</taxon>
        <taxon>Lasiosphaeriaceae</taxon>
        <taxon>Lasiosphaeris</taxon>
    </lineage>
</organism>
<dbReference type="PANTHER" id="PTHR42678">
    <property type="entry name" value="AMIDASE"/>
    <property type="match status" value="1"/>
</dbReference>
<dbReference type="PANTHER" id="PTHR42678:SF34">
    <property type="entry name" value="OS04G0183300 PROTEIN"/>
    <property type="match status" value="1"/>
</dbReference>
<gene>
    <name evidence="1" type="ORF">B0H67DRAFT_614058</name>
</gene>
<evidence type="ECO:0000313" key="2">
    <source>
        <dbReference type="Proteomes" id="UP001172102"/>
    </source>
</evidence>
<protein>
    <submittedName>
        <fullName evidence="1">Amidase signature domain-containing protein</fullName>
    </submittedName>
</protein>
<dbReference type="Proteomes" id="UP001172102">
    <property type="component" value="Unassembled WGS sequence"/>
</dbReference>
<dbReference type="Gene3D" id="3.90.1300.10">
    <property type="entry name" value="Amidase signature (AS) domain"/>
    <property type="match status" value="1"/>
</dbReference>
<comment type="caution">
    <text evidence="1">The sequence shown here is derived from an EMBL/GenBank/DDBJ whole genome shotgun (WGS) entry which is preliminary data.</text>
</comment>
<evidence type="ECO:0000313" key="1">
    <source>
        <dbReference type="EMBL" id="KAK0702721.1"/>
    </source>
</evidence>
<dbReference type="SUPFAM" id="SSF75304">
    <property type="entry name" value="Amidase signature (AS) enzymes"/>
    <property type="match status" value="1"/>
</dbReference>
<accession>A0AA39ZS76</accession>
<dbReference type="EMBL" id="JAUKUA010000008">
    <property type="protein sequence ID" value="KAK0702721.1"/>
    <property type="molecule type" value="Genomic_DNA"/>
</dbReference>
<keyword evidence="2" id="KW-1185">Reference proteome</keyword>